<reference evidence="4" key="1">
    <citation type="submission" date="2016-06" db="UniProtKB">
        <authorList>
            <consortium name="WormBaseParasite"/>
        </authorList>
    </citation>
    <scope>IDENTIFICATION</scope>
</reference>
<evidence type="ECO:0000313" key="2">
    <source>
        <dbReference type="EMBL" id="VDN45963.1"/>
    </source>
</evidence>
<dbReference type="AlphaFoldDB" id="A0A183F096"/>
<gene>
    <name evidence="2" type="ORF">GPUH_LOCUS26637</name>
</gene>
<keyword evidence="3" id="KW-1185">Reference proteome</keyword>
<reference evidence="2 3" key="2">
    <citation type="submission" date="2018-11" db="EMBL/GenBank/DDBJ databases">
        <authorList>
            <consortium name="Pathogen Informatics"/>
        </authorList>
    </citation>
    <scope>NUCLEOTIDE SEQUENCE [LARGE SCALE GENOMIC DNA]</scope>
</reference>
<feature type="transmembrane region" description="Helical" evidence="1">
    <location>
        <begin position="57"/>
        <end position="78"/>
    </location>
</feature>
<dbReference type="Proteomes" id="UP000271098">
    <property type="component" value="Unassembled WGS sequence"/>
</dbReference>
<name>A0A183F096_9BILA</name>
<accession>A0A183F096</accession>
<evidence type="ECO:0000313" key="3">
    <source>
        <dbReference type="Proteomes" id="UP000271098"/>
    </source>
</evidence>
<keyword evidence="1" id="KW-0812">Transmembrane</keyword>
<keyword evidence="1" id="KW-1133">Transmembrane helix</keyword>
<dbReference type="OrthoDB" id="5864586at2759"/>
<evidence type="ECO:0000313" key="4">
    <source>
        <dbReference type="WBParaSite" id="GPUH_0002666701-mRNA-1"/>
    </source>
</evidence>
<keyword evidence="1" id="KW-0472">Membrane</keyword>
<dbReference type="EMBL" id="UYRT01112545">
    <property type="protein sequence ID" value="VDN45963.1"/>
    <property type="molecule type" value="Genomic_DNA"/>
</dbReference>
<sequence>MYRYKDAAKDIKSLSAFAMHKFKELRGHRVPEPPTALENFYEHVKERAADILDDSQALTVIGVGGLIAIVAATIYANARRKQHVESNKPKTN</sequence>
<protein>
    <submittedName>
        <fullName evidence="4">Deltameth_res domain-containing protein</fullName>
    </submittedName>
</protein>
<proteinExistence type="predicted"/>
<evidence type="ECO:0000256" key="1">
    <source>
        <dbReference type="SAM" id="Phobius"/>
    </source>
</evidence>
<dbReference type="WBParaSite" id="GPUH_0002666701-mRNA-1">
    <property type="protein sequence ID" value="GPUH_0002666701-mRNA-1"/>
    <property type="gene ID" value="GPUH_0002666701"/>
</dbReference>
<organism evidence="4">
    <name type="scientific">Gongylonema pulchrum</name>
    <dbReference type="NCBI Taxonomy" id="637853"/>
    <lineage>
        <taxon>Eukaryota</taxon>
        <taxon>Metazoa</taxon>
        <taxon>Ecdysozoa</taxon>
        <taxon>Nematoda</taxon>
        <taxon>Chromadorea</taxon>
        <taxon>Rhabditida</taxon>
        <taxon>Spirurina</taxon>
        <taxon>Spiruromorpha</taxon>
        <taxon>Spiruroidea</taxon>
        <taxon>Gongylonematidae</taxon>
        <taxon>Gongylonema</taxon>
    </lineage>
</organism>